<gene>
    <name evidence="13" type="ORF">B0A89_00365</name>
</gene>
<name>A0A1W6D0D9_9RHOB</name>
<keyword evidence="2" id="KW-0378">Hydrolase</keyword>
<dbReference type="InterPro" id="IPR052382">
    <property type="entry name" value="ABHD10_acyl-thioesterase"/>
</dbReference>
<evidence type="ECO:0000256" key="10">
    <source>
        <dbReference type="ARBA" id="ARBA00047409"/>
    </source>
</evidence>
<comment type="catalytic activity">
    <reaction evidence="11">
        <text>mycophenolic acid O-acyl-beta-D-glucuronide + H2O = mycophenolate + D-glucuronate + H(+)</text>
        <dbReference type="Rhea" id="RHEA:34179"/>
        <dbReference type="ChEBI" id="CHEBI:15377"/>
        <dbReference type="ChEBI" id="CHEBI:15378"/>
        <dbReference type="ChEBI" id="CHEBI:58720"/>
        <dbReference type="ChEBI" id="CHEBI:62932"/>
        <dbReference type="ChEBI" id="CHEBI:66982"/>
        <dbReference type="EC" id="3.1.1.93"/>
    </reaction>
    <physiologicalReaction direction="left-to-right" evidence="11">
        <dbReference type="Rhea" id="RHEA:34180"/>
    </physiologicalReaction>
</comment>
<evidence type="ECO:0000256" key="1">
    <source>
        <dbReference type="ARBA" id="ARBA00012423"/>
    </source>
</evidence>
<dbReference type="STRING" id="1945662.B0A89_00365"/>
<dbReference type="Pfam" id="PF12697">
    <property type="entry name" value="Abhydrolase_6"/>
    <property type="match status" value="1"/>
</dbReference>
<dbReference type="EC" id="3.1.2.22" evidence="1"/>
<organism evidence="13 14">
    <name type="scientific">Paracoccus contaminans</name>
    <dbReference type="NCBI Taxonomy" id="1945662"/>
    <lineage>
        <taxon>Bacteria</taxon>
        <taxon>Pseudomonadati</taxon>
        <taxon>Pseudomonadota</taxon>
        <taxon>Alphaproteobacteria</taxon>
        <taxon>Rhodobacterales</taxon>
        <taxon>Paracoccaceae</taxon>
        <taxon>Paracoccus</taxon>
    </lineage>
</organism>
<dbReference type="InterPro" id="IPR029058">
    <property type="entry name" value="AB_hydrolase_fold"/>
</dbReference>
<evidence type="ECO:0000256" key="3">
    <source>
        <dbReference type="ARBA" id="ARBA00022946"/>
    </source>
</evidence>
<evidence type="ECO:0000259" key="12">
    <source>
        <dbReference type="Pfam" id="PF12697"/>
    </source>
</evidence>
<comment type="function">
    <text evidence="9">Acts as an acyl-protein thioesterase that hydrolyzes fatty acids from acylated residues in proteins. Regulates the mitochondrial S-depalmitoylation of the nucleophilic active site residue of peroxiredoxin-5/PRDX5, a key antioxidant protein, therefore modulating mitochondrial antioxidant ability. Also catalyzes the deglucuronidation of mycophenolic acid acyl-glucuronide, an active metabolite of the immunosuppressant drug mycophenolate.</text>
</comment>
<dbReference type="EMBL" id="CP020612">
    <property type="protein sequence ID" value="ARJ70594.1"/>
    <property type="molecule type" value="Genomic_DNA"/>
</dbReference>
<evidence type="ECO:0000256" key="2">
    <source>
        <dbReference type="ARBA" id="ARBA00022801"/>
    </source>
</evidence>
<sequence length="247" mass="27420">MSGHFQTRGGRRLAFDRLDGGGALPGVVFIHGFRSDRNGTKALDLEEWCRETGRGMLRFDLAGHGESDGAVEDFGITDWLDDAREIIDAQALGPQVLVGSSLGGWLALLLAREDPRRWAGLVTIAAAPDFTRRMQQEMGEEERAALAEQGRITRPSAYGEDYVFSHRLFEQGEDNRIFDAPLLLTMPVRMLQGKADQEVPPSEATALRDHAEGPDIELTIVEDADHRFSQPEHLQMIRAAIEDVSIR</sequence>
<dbReference type="PANTHER" id="PTHR16138">
    <property type="entry name" value="MYCOPHENOLIC ACID ACYL-GLUCURONIDE ESTERASE, MITOCHONDRIAL"/>
    <property type="match status" value="1"/>
</dbReference>
<accession>A0A1W6D0D9</accession>
<comment type="catalytic activity">
    <reaction evidence="10">
        <text>S-hexadecanoyl-L-cysteinyl-[protein] + H2O = L-cysteinyl-[protein] + hexadecanoate + H(+)</text>
        <dbReference type="Rhea" id="RHEA:19233"/>
        <dbReference type="Rhea" id="RHEA-COMP:10131"/>
        <dbReference type="Rhea" id="RHEA-COMP:11032"/>
        <dbReference type="ChEBI" id="CHEBI:7896"/>
        <dbReference type="ChEBI" id="CHEBI:15377"/>
        <dbReference type="ChEBI" id="CHEBI:15378"/>
        <dbReference type="ChEBI" id="CHEBI:29950"/>
        <dbReference type="ChEBI" id="CHEBI:74151"/>
        <dbReference type="EC" id="3.1.2.22"/>
    </reaction>
    <physiologicalReaction direction="left-to-right" evidence="10">
        <dbReference type="Rhea" id="RHEA:19234"/>
    </physiologicalReaction>
</comment>
<dbReference type="PANTHER" id="PTHR16138:SF7">
    <property type="entry name" value="PALMITOYL-PROTEIN THIOESTERASE ABHD10, MITOCHONDRIAL"/>
    <property type="match status" value="1"/>
</dbReference>
<proteinExistence type="predicted"/>
<dbReference type="OrthoDB" id="9813296at2"/>
<dbReference type="EC" id="3.1.1.93" evidence="4"/>
<dbReference type="GO" id="GO:0008474">
    <property type="term" value="F:palmitoyl-(protein) hydrolase activity"/>
    <property type="evidence" value="ECO:0007669"/>
    <property type="project" value="UniProtKB-EC"/>
</dbReference>
<evidence type="ECO:0000256" key="6">
    <source>
        <dbReference type="ARBA" id="ARBA00041520"/>
    </source>
</evidence>
<dbReference type="KEGG" id="pcon:B0A89_00365"/>
<evidence type="ECO:0000256" key="11">
    <source>
        <dbReference type="ARBA" id="ARBA00047972"/>
    </source>
</evidence>
<evidence type="ECO:0000256" key="5">
    <source>
        <dbReference type="ARBA" id="ARBA00039314"/>
    </source>
</evidence>
<evidence type="ECO:0000313" key="13">
    <source>
        <dbReference type="EMBL" id="ARJ70594.1"/>
    </source>
</evidence>
<reference evidence="13 14" key="1">
    <citation type="submission" date="2017-03" db="EMBL/GenBank/DDBJ databases">
        <title>Genome sequence of Paracoccus contaminans isolated from a water microcosm.</title>
        <authorList>
            <person name="Aurass P."/>
            <person name="Karste S."/>
            <person name="Trost E."/>
            <person name="Glaeser S.P."/>
            <person name="Kaempfer P."/>
            <person name="Flieger A."/>
        </authorList>
    </citation>
    <scope>NUCLEOTIDE SEQUENCE [LARGE SCALE GENOMIC DNA]</scope>
    <source>
        <strain evidence="14">RKI 16-01929T\LMG 29738T\CCM 8701T\CIP 111112T</strain>
    </source>
</reference>
<keyword evidence="14" id="KW-1185">Reference proteome</keyword>
<dbReference type="GO" id="GO:0004553">
    <property type="term" value="F:hydrolase activity, hydrolyzing O-glycosyl compounds"/>
    <property type="evidence" value="ECO:0007669"/>
    <property type="project" value="TreeGrafter"/>
</dbReference>
<evidence type="ECO:0000256" key="9">
    <source>
        <dbReference type="ARBA" id="ARBA00046047"/>
    </source>
</evidence>
<dbReference type="AlphaFoldDB" id="A0A1W6D0D9"/>
<keyword evidence="3" id="KW-0809">Transit peptide</keyword>
<feature type="domain" description="AB hydrolase-1" evidence="12">
    <location>
        <begin position="27"/>
        <end position="231"/>
    </location>
</feature>
<dbReference type="SUPFAM" id="SSF53474">
    <property type="entry name" value="alpha/beta-Hydrolases"/>
    <property type="match status" value="1"/>
</dbReference>
<protein>
    <recommendedName>
        <fullName evidence="5">Palmitoyl-protein thioesterase ABHD10, mitochondrial</fullName>
        <ecNumber evidence="4">3.1.1.93</ecNumber>
        <ecNumber evidence="1">3.1.2.22</ecNumber>
    </recommendedName>
    <alternativeName>
        <fullName evidence="7">Acyl-protein thioesterase ABHD10</fullName>
    </alternativeName>
    <alternativeName>
        <fullName evidence="8">Alpha/beta hydrolase domain-containing protein 10</fullName>
    </alternativeName>
    <alternativeName>
        <fullName evidence="6">Mycophenolic acid acyl-glucuronide esterase, mitochondrial</fullName>
    </alternativeName>
</protein>
<evidence type="ECO:0000313" key="14">
    <source>
        <dbReference type="Proteomes" id="UP000193017"/>
    </source>
</evidence>
<evidence type="ECO:0000256" key="7">
    <source>
        <dbReference type="ARBA" id="ARBA00042645"/>
    </source>
</evidence>
<dbReference type="Gene3D" id="3.40.50.1820">
    <property type="entry name" value="alpha/beta hydrolase"/>
    <property type="match status" value="1"/>
</dbReference>
<evidence type="ECO:0000256" key="8">
    <source>
        <dbReference type="ARBA" id="ARBA00042704"/>
    </source>
</evidence>
<dbReference type="InterPro" id="IPR000073">
    <property type="entry name" value="AB_hydrolase_1"/>
</dbReference>
<dbReference type="RefSeq" id="WP_085376446.1">
    <property type="nucleotide sequence ID" value="NZ_CP020612.1"/>
</dbReference>
<evidence type="ECO:0000256" key="4">
    <source>
        <dbReference type="ARBA" id="ARBA00039132"/>
    </source>
</evidence>
<dbReference type="Proteomes" id="UP000193017">
    <property type="component" value="Chromosome"/>
</dbReference>
<dbReference type="GO" id="GO:0102390">
    <property type="term" value="F:mycophenolic acid acyl-glucuronide esterase activity"/>
    <property type="evidence" value="ECO:0007669"/>
    <property type="project" value="UniProtKB-EC"/>
</dbReference>